<organism evidence="2 3">
    <name type="scientific">Alkalimarinus sediminis</name>
    <dbReference type="NCBI Taxonomy" id="1632866"/>
    <lineage>
        <taxon>Bacteria</taxon>
        <taxon>Pseudomonadati</taxon>
        <taxon>Pseudomonadota</taxon>
        <taxon>Gammaproteobacteria</taxon>
        <taxon>Alteromonadales</taxon>
        <taxon>Alteromonadaceae</taxon>
        <taxon>Alkalimarinus</taxon>
    </lineage>
</organism>
<keyword evidence="1" id="KW-0472">Membrane</keyword>
<gene>
    <name evidence="2" type="ORF">NNL22_14975</name>
</gene>
<evidence type="ECO:0000313" key="3">
    <source>
        <dbReference type="Proteomes" id="UP001164472"/>
    </source>
</evidence>
<dbReference type="RefSeq" id="WP_251812516.1">
    <property type="nucleotide sequence ID" value="NZ_CP101527.1"/>
</dbReference>
<keyword evidence="1" id="KW-1133">Transmembrane helix</keyword>
<keyword evidence="1" id="KW-0812">Transmembrane</keyword>
<feature type="transmembrane region" description="Helical" evidence="1">
    <location>
        <begin position="102"/>
        <end position="123"/>
    </location>
</feature>
<dbReference type="KEGG" id="asem:NNL22_14975"/>
<dbReference type="PANTHER" id="PTHR39650:SF1">
    <property type="entry name" value="CDP-ARCHAEOL SYNTHASE"/>
    <property type="match status" value="1"/>
</dbReference>
<evidence type="ECO:0000313" key="2">
    <source>
        <dbReference type="EMBL" id="UZW74311.1"/>
    </source>
</evidence>
<proteinExistence type="predicted"/>
<dbReference type="Proteomes" id="UP001164472">
    <property type="component" value="Chromosome"/>
</dbReference>
<sequence length="156" mass="17164">MKLLLILISANGTPVILQRYFKDRYAWPIDSGFTLSDGGRLFGETKTWRGMLGGIMIAALVAWLIGFTFLFGLLFGLLSLVGDLASSLVKRRMKLPSSSRAFGVDQIPEALLPLTVFACYMGYGATTTLLVTLTFFLLNVLGSPVLYRLGIRKNPH</sequence>
<protein>
    <submittedName>
        <fullName evidence="2">CDP-archaeol synthase</fullName>
    </submittedName>
</protein>
<accession>A0A9E8HK86</accession>
<reference evidence="2" key="1">
    <citation type="submission" date="2022-07" db="EMBL/GenBank/DDBJ databases">
        <title>Alkalimarinus sp. nov., isolated from gut of a Alitta virens.</title>
        <authorList>
            <person name="Yang A.I."/>
            <person name="Shin N.-R."/>
        </authorList>
    </citation>
    <scope>NUCLEOTIDE SEQUENCE</scope>
    <source>
        <strain evidence="2">FA028</strain>
    </source>
</reference>
<dbReference type="PANTHER" id="PTHR39650">
    <property type="entry name" value="CDP-ARCHAEOL SYNTHASE"/>
    <property type="match status" value="1"/>
</dbReference>
<keyword evidence="3" id="KW-1185">Reference proteome</keyword>
<feature type="transmembrane region" description="Helical" evidence="1">
    <location>
        <begin position="55"/>
        <end position="81"/>
    </location>
</feature>
<feature type="transmembrane region" description="Helical" evidence="1">
    <location>
        <begin position="129"/>
        <end position="147"/>
    </location>
</feature>
<dbReference type="InterPro" id="IPR032690">
    <property type="entry name" value="CarS"/>
</dbReference>
<dbReference type="EMBL" id="CP101527">
    <property type="protein sequence ID" value="UZW74311.1"/>
    <property type="molecule type" value="Genomic_DNA"/>
</dbReference>
<dbReference type="AlphaFoldDB" id="A0A9E8HK86"/>
<evidence type="ECO:0000256" key="1">
    <source>
        <dbReference type="SAM" id="Phobius"/>
    </source>
</evidence>
<name>A0A9E8HK86_9ALTE</name>
<dbReference type="Pfam" id="PF01864">
    <property type="entry name" value="CarS-like"/>
    <property type="match status" value="2"/>
</dbReference>